<gene>
    <name evidence="8" type="ORF">NW762_009512</name>
</gene>
<dbReference type="GO" id="GO:0015123">
    <property type="term" value="F:acetate transmembrane transporter activity"/>
    <property type="evidence" value="ECO:0007669"/>
    <property type="project" value="TreeGrafter"/>
</dbReference>
<dbReference type="Pfam" id="PF01184">
    <property type="entry name" value="Gpr1_Fun34_YaaH"/>
    <property type="match status" value="1"/>
</dbReference>
<keyword evidence="3 7" id="KW-0812">Transmembrane</keyword>
<comment type="similarity">
    <text evidence="2">Belongs to the acetate uptake transporter (AceTr) (TC 2.A.96) family.</text>
</comment>
<protein>
    <recommendedName>
        <fullName evidence="10">Gpr1 family protein</fullName>
    </recommendedName>
</protein>
<name>A0A9W8RVF9_9HYPO</name>
<feature type="transmembrane region" description="Helical" evidence="7">
    <location>
        <begin position="102"/>
        <end position="123"/>
    </location>
</feature>
<evidence type="ECO:0008006" key="10">
    <source>
        <dbReference type="Google" id="ProtNLM"/>
    </source>
</evidence>
<feature type="transmembrane region" description="Helical" evidence="7">
    <location>
        <begin position="135"/>
        <end position="153"/>
    </location>
</feature>
<evidence type="ECO:0000256" key="4">
    <source>
        <dbReference type="ARBA" id="ARBA00022989"/>
    </source>
</evidence>
<dbReference type="NCBIfam" id="NF038013">
    <property type="entry name" value="AceTr_1"/>
    <property type="match status" value="1"/>
</dbReference>
<evidence type="ECO:0000256" key="1">
    <source>
        <dbReference type="ARBA" id="ARBA00004141"/>
    </source>
</evidence>
<feature type="transmembrane region" description="Helical" evidence="7">
    <location>
        <begin position="192"/>
        <end position="211"/>
    </location>
</feature>
<evidence type="ECO:0000256" key="3">
    <source>
        <dbReference type="ARBA" id="ARBA00022692"/>
    </source>
</evidence>
<evidence type="ECO:0000256" key="5">
    <source>
        <dbReference type="ARBA" id="ARBA00023136"/>
    </source>
</evidence>
<feature type="transmembrane region" description="Helical" evidence="7">
    <location>
        <begin position="231"/>
        <end position="249"/>
    </location>
</feature>
<dbReference type="PANTHER" id="PTHR31123:SF1">
    <property type="entry name" value="ACCUMULATION OF DYADS PROTEIN 2-RELATED"/>
    <property type="match status" value="1"/>
</dbReference>
<evidence type="ECO:0000256" key="7">
    <source>
        <dbReference type="SAM" id="Phobius"/>
    </source>
</evidence>
<keyword evidence="4 7" id="KW-1133">Transmembrane helix</keyword>
<organism evidence="8 9">
    <name type="scientific">Fusarium torreyae</name>
    <dbReference type="NCBI Taxonomy" id="1237075"/>
    <lineage>
        <taxon>Eukaryota</taxon>
        <taxon>Fungi</taxon>
        <taxon>Dikarya</taxon>
        <taxon>Ascomycota</taxon>
        <taxon>Pezizomycotina</taxon>
        <taxon>Sordariomycetes</taxon>
        <taxon>Hypocreomycetidae</taxon>
        <taxon>Hypocreales</taxon>
        <taxon>Nectriaceae</taxon>
        <taxon>Fusarium</taxon>
    </lineage>
</organism>
<dbReference type="GO" id="GO:0005886">
    <property type="term" value="C:plasma membrane"/>
    <property type="evidence" value="ECO:0007669"/>
    <property type="project" value="TreeGrafter"/>
</dbReference>
<dbReference type="AlphaFoldDB" id="A0A9W8RVF9"/>
<dbReference type="OrthoDB" id="3648309at2759"/>
<feature type="region of interest" description="Disordered" evidence="6">
    <location>
        <begin position="1"/>
        <end position="30"/>
    </location>
</feature>
<keyword evidence="9" id="KW-1185">Reference proteome</keyword>
<dbReference type="InterPro" id="IPR000791">
    <property type="entry name" value="Gpr1/Fun34/SatP-like"/>
</dbReference>
<accession>A0A9W8RVF9</accession>
<keyword evidence="5 7" id="KW-0472">Membrane</keyword>
<dbReference type="Proteomes" id="UP001152049">
    <property type="component" value="Unassembled WGS sequence"/>
</dbReference>
<dbReference type="InterPro" id="IPR051633">
    <property type="entry name" value="AceTr"/>
</dbReference>
<feature type="transmembrane region" description="Helical" evidence="7">
    <location>
        <begin position="61"/>
        <end position="82"/>
    </location>
</feature>
<feature type="transmembrane region" description="Helical" evidence="7">
    <location>
        <begin position="165"/>
        <end position="185"/>
    </location>
</feature>
<evidence type="ECO:0000313" key="9">
    <source>
        <dbReference type="Proteomes" id="UP001152049"/>
    </source>
</evidence>
<dbReference type="EMBL" id="JAOQAZ010000020">
    <property type="protein sequence ID" value="KAJ4255517.1"/>
    <property type="molecule type" value="Genomic_DNA"/>
</dbReference>
<sequence>MSSSTPQSNGATTPTQYTDKEEGHYHCNHPNHYYDGRAGNNVQKPHQSMVSQVYNPSFFKVANPGPLGLISFALTTFVLGLYQCGAGLPGSNPFGGVGPDQAIFGLAVFFGGIAQLFAGLMEFRVGNTFGTTVHCSYGAFWLSFAMFFVPELAIKDAYKGDDRAYSFALGIFLILWCFLTLVFFIAALRTNIAILVVLGFLFLAFLFLSLAQFLQTEHPTAAIRINKTGGAFSVICAFAAFYAGAAGLMQPETTFIRFPLGEIAVPPQKTNVA</sequence>
<evidence type="ECO:0000313" key="8">
    <source>
        <dbReference type="EMBL" id="KAJ4255517.1"/>
    </source>
</evidence>
<reference evidence="8" key="1">
    <citation type="submission" date="2022-09" db="EMBL/GenBank/DDBJ databases">
        <title>Fusarium specimens isolated from Avocado Roots.</title>
        <authorList>
            <person name="Stajich J."/>
            <person name="Roper C."/>
            <person name="Heimlech-Rivalta G."/>
        </authorList>
    </citation>
    <scope>NUCLEOTIDE SEQUENCE</scope>
    <source>
        <strain evidence="8">CF00136</strain>
    </source>
</reference>
<comment type="subcellular location">
    <subcellularLocation>
        <location evidence="1">Membrane</location>
        <topology evidence="1">Multi-pass membrane protein</topology>
    </subcellularLocation>
</comment>
<evidence type="ECO:0000256" key="6">
    <source>
        <dbReference type="SAM" id="MobiDB-lite"/>
    </source>
</evidence>
<dbReference type="PANTHER" id="PTHR31123">
    <property type="entry name" value="ACCUMULATION OF DYADS PROTEIN 2-RELATED"/>
    <property type="match status" value="1"/>
</dbReference>
<comment type="caution">
    <text evidence="8">The sequence shown here is derived from an EMBL/GenBank/DDBJ whole genome shotgun (WGS) entry which is preliminary data.</text>
</comment>
<evidence type="ECO:0000256" key="2">
    <source>
        <dbReference type="ARBA" id="ARBA00005587"/>
    </source>
</evidence>
<feature type="compositionally biased region" description="Polar residues" evidence="6">
    <location>
        <begin position="1"/>
        <end position="17"/>
    </location>
</feature>
<proteinExistence type="inferred from homology"/>